<dbReference type="PANTHER" id="PTHR15963">
    <property type="entry name" value="GENERAL RECEPTOR FOR PHOSPHOINOSITIDES 1-ASSOCIATED SCAFFOLD PROTEIN-RELATED"/>
    <property type="match status" value="1"/>
</dbReference>
<evidence type="ECO:0000313" key="5">
    <source>
        <dbReference type="EMBL" id="CAJ0584153.1"/>
    </source>
</evidence>
<dbReference type="Pfam" id="PF00595">
    <property type="entry name" value="PDZ"/>
    <property type="match status" value="1"/>
</dbReference>
<evidence type="ECO:0000256" key="3">
    <source>
        <dbReference type="SAM" id="MobiDB-lite"/>
    </source>
</evidence>
<dbReference type="InterPro" id="IPR052122">
    <property type="entry name" value="Intracell_Traff_Signaling_Reg"/>
</dbReference>
<dbReference type="InterPro" id="IPR001478">
    <property type="entry name" value="PDZ"/>
</dbReference>
<reference evidence="5" key="1">
    <citation type="submission" date="2023-06" db="EMBL/GenBank/DDBJ databases">
        <authorList>
            <person name="Delattre M."/>
        </authorList>
    </citation>
    <scope>NUCLEOTIDE SEQUENCE</scope>
    <source>
        <strain evidence="5">AF72</strain>
    </source>
</reference>
<feature type="non-terminal residue" evidence="5">
    <location>
        <position position="308"/>
    </location>
</feature>
<organism evidence="5 6">
    <name type="scientific">Mesorhabditis spiculigera</name>
    <dbReference type="NCBI Taxonomy" id="96644"/>
    <lineage>
        <taxon>Eukaryota</taxon>
        <taxon>Metazoa</taxon>
        <taxon>Ecdysozoa</taxon>
        <taxon>Nematoda</taxon>
        <taxon>Chromadorea</taxon>
        <taxon>Rhabditida</taxon>
        <taxon>Rhabditina</taxon>
        <taxon>Rhabditomorpha</taxon>
        <taxon>Rhabditoidea</taxon>
        <taxon>Rhabditidae</taxon>
        <taxon>Mesorhabditinae</taxon>
        <taxon>Mesorhabditis</taxon>
    </lineage>
</organism>
<gene>
    <name evidence="5" type="ORF">MSPICULIGERA_LOCUS22215</name>
</gene>
<dbReference type="PROSITE" id="PS50106">
    <property type="entry name" value="PDZ"/>
    <property type="match status" value="1"/>
</dbReference>
<dbReference type="SMART" id="SM00228">
    <property type="entry name" value="PDZ"/>
    <property type="match status" value="1"/>
</dbReference>
<comment type="caution">
    <text evidence="5">The sequence shown here is derived from an EMBL/GenBank/DDBJ whole genome shotgun (WGS) entry which is preliminary data.</text>
</comment>
<evidence type="ECO:0000259" key="4">
    <source>
        <dbReference type="PROSITE" id="PS50106"/>
    </source>
</evidence>
<protein>
    <recommendedName>
        <fullName evidence="4">PDZ domain-containing protein</fullName>
    </recommendedName>
</protein>
<feature type="domain" description="PDZ" evidence="4">
    <location>
        <begin position="62"/>
        <end position="134"/>
    </location>
</feature>
<keyword evidence="2" id="KW-0963">Cytoplasm</keyword>
<accession>A0AA36DAG7</accession>
<dbReference type="PANTHER" id="PTHR15963:SF5">
    <property type="entry name" value="SHORT SPINDLE 6, ISOFORM A"/>
    <property type="match status" value="1"/>
</dbReference>
<dbReference type="AlphaFoldDB" id="A0AA36DAG7"/>
<proteinExistence type="predicted"/>
<comment type="subcellular location">
    <subcellularLocation>
        <location evidence="1">Cytoplasm</location>
    </subcellularLocation>
</comment>
<dbReference type="Proteomes" id="UP001177023">
    <property type="component" value="Unassembled WGS sequence"/>
</dbReference>
<feature type="compositionally biased region" description="Polar residues" evidence="3">
    <location>
        <begin position="243"/>
        <end position="253"/>
    </location>
</feature>
<feature type="region of interest" description="Disordered" evidence="3">
    <location>
        <begin position="241"/>
        <end position="266"/>
    </location>
</feature>
<evidence type="ECO:0000256" key="2">
    <source>
        <dbReference type="ARBA" id="ARBA00022490"/>
    </source>
</evidence>
<name>A0AA36DAG7_9BILA</name>
<evidence type="ECO:0000256" key="1">
    <source>
        <dbReference type="ARBA" id="ARBA00004496"/>
    </source>
</evidence>
<sequence>MPMLSAFTAKGDEWHQNAPDGETQRWLNCGSYEKTDGEIEQLVAADRMILPDRPDLNHARRTILLQRENREEFGFTIIVSIFLRRHGVDTVHAIDSVRPGSIARKAGMRPGDIIAGINGYETIGLSHEQLHKLLSSLTLRFVLVHQDVNRIRYLEARCENLRLAIMNREKELSDLEDYEIYIKQNKPSVFDTPPSISGSRIFAHRNRPATSSLSSNSLENVGCQFAGCTFDPTRFRLRRQFSNDRTNPVSDPGSNEDEKHSDYRSTENIGGEMRRFWIRAGSKPILADDGEVSITSYDAAIGGIVTRL</sequence>
<dbReference type="EMBL" id="CATQJA010002687">
    <property type="protein sequence ID" value="CAJ0584153.1"/>
    <property type="molecule type" value="Genomic_DNA"/>
</dbReference>
<dbReference type="SUPFAM" id="SSF50156">
    <property type="entry name" value="PDZ domain-like"/>
    <property type="match status" value="1"/>
</dbReference>
<dbReference type="InterPro" id="IPR036034">
    <property type="entry name" value="PDZ_sf"/>
</dbReference>
<keyword evidence="6" id="KW-1185">Reference proteome</keyword>
<evidence type="ECO:0000313" key="6">
    <source>
        <dbReference type="Proteomes" id="UP001177023"/>
    </source>
</evidence>
<dbReference type="Gene3D" id="2.30.42.10">
    <property type="match status" value="1"/>
</dbReference>
<feature type="compositionally biased region" description="Basic and acidic residues" evidence="3">
    <location>
        <begin position="256"/>
        <end position="265"/>
    </location>
</feature>
<dbReference type="GO" id="GO:0005737">
    <property type="term" value="C:cytoplasm"/>
    <property type="evidence" value="ECO:0007669"/>
    <property type="project" value="UniProtKB-SubCell"/>
</dbReference>